<dbReference type="GO" id="GO:0007023">
    <property type="term" value="P:post-chaperonin tubulin folding pathway"/>
    <property type="evidence" value="ECO:0007669"/>
    <property type="project" value="InterPro"/>
</dbReference>
<keyword evidence="3" id="KW-0143">Chaperone</keyword>
<feature type="region of interest" description="Disordered" evidence="5">
    <location>
        <begin position="136"/>
        <end position="161"/>
    </location>
</feature>
<dbReference type="PROSITE" id="PS00845">
    <property type="entry name" value="CAP_GLY_1"/>
    <property type="match status" value="1"/>
</dbReference>
<dbReference type="PROSITE" id="PS50245">
    <property type="entry name" value="CAP_GLY_2"/>
    <property type="match status" value="1"/>
</dbReference>
<keyword evidence="2" id="KW-0963">Cytoplasm</keyword>
<protein>
    <submittedName>
        <fullName evidence="8">Tubulin-folding cofactor B</fullName>
    </submittedName>
</protein>
<evidence type="ECO:0000313" key="7">
    <source>
        <dbReference type="Proteomes" id="UP000085678"/>
    </source>
</evidence>
<evidence type="ECO:0000256" key="1">
    <source>
        <dbReference type="ARBA" id="ARBA00004496"/>
    </source>
</evidence>
<dbReference type="GO" id="GO:0005938">
    <property type="term" value="C:cell cortex"/>
    <property type="evidence" value="ECO:0007669"/>
    <property type="project" value="TreeGrafter"/>
</dbReference>
<dbReference type="OMA" id="DQYEQRT"/>
<dbReference type="FunFam" id="2.30.30.190:FF:000013">
    <property type="entry name" value="Tubulin-folding cofactor B"/>
    <property type="match status" value="1"/>
</dbReference>
<dbReference type="GO" id="GO:0031122">
    <property type="term" value="P:cytoplasmic microtubule organization"/>
    <property type="evidence" value="ECO:0007669"/>
    <property type="project" value="TreeGrafter"/>
</dbReference>
<dbReference type="GO" id="GO:0005634">
    <property type="term" value="C:nucleus"/>
    <property type="evidence" value="ECO:0007669"/>
    <property type="project" value="TreeGrafter"/>
</dbReference>
<dbReference type="SMART" id="SM01052">
    <property type="entry name" value="CAP_GLY"/>
    <property type="match status" value="1"/>
</dbReference>
<dbReference type="FunCoup" id="A0A1S3K4I3">
    <property type="interactions" value="1467"/>
</dbReference>
<dbReference type="InterPro" id="IPR045172">
    <property type="entry name" value="TBCB_Ubl"/>
</dbReference>
<accession>A0A1S3K4I3</accession>
<evidence type="ECO:0000256" key="5">
    <source>
        <dbReference type="SAM" id="MobiDB-lite"/>
    </source>
</evidence>
<dbReference type="InterPro" id="IPR036859">
    <property type="entry name" value="CAP-Gly_dom_sf"/>
</dbReference>
<dbReference type="OrthoDB" id="5295208at2759"/>
<dbReference type="CDD" id="cd01789">
    <property type="entry name" value="Ubl_TBCB"/>
    <property type="match status" value="1"/>
</dbReference>
<dbReference type="SUPFAM" id="SSF74924">
    <property type="entry name" value="Cap-Gly domain"/>
    <property type="match status" value="1"/>
</dbReference>
<evidence type="ECO:0000259" key="6">
    <source>
        <dbReference type="PROSITE" id="PS50245"/>
    </source>
</evidence>
<reference evidence="8" key="1">
    <citation type="submission" date="2025-08" db="UniProtKB">
        <authorList>
            <consortium name="RefSeq"/>
        </authorList>
    </citation>
    <scope>IDENTIFICATION</scope>
    <source>
        <tissue evidence="8">Gonads</tissue>
    </source>
</reference>
<dbReference type="GO" id="GO:0043014">
    <property type="term" value="F:alpha-tubulin binding"/>
    <property type="evidence" value="ECO:0007669"/>
    <property type="project" value="InterPro"/>
</dbReference>
<comment type="similarity">
    <text evidence="4">Belongs to the TBCB family.</text>
</comment>
<dbReference type="InterPro" id="IPR000626">
    <property type="entry name" value="Ubiquitin-like_dom"/>
</dbReference>
<dbReference type="KEGG" id="lak:106178767"/>
<dbReference type="GO" id="GO:0005829">
    <property type="term" value="C:cytosol"/>
    <property type="evidence" value="ECO:0007669"/>
    <property type="project" value="UniProtKB-ARBA"/>
</dbReference>
<proteinExistence type="inferred from homology"/>
<dbReference type="STRING" id="7574.A0A1S3K4I3"/>
<gene>
    <name evidence="8" type="primary">LOC106178767</name>
</gene>
<dbReference type="Pfam" id="PF01302">
    <property type="entry name" value="CAP_GLY"/>
    <property type="match status" value="1"/>
</dbReference>
<name>A0A1S3K4I3_LINAN</name>
<dbReference type="InterPro" id="IPR029071">
    <property type="entry name" value="Ubiquitin-like_domsf"/>
</dbReference>
<evidence type="ECO:0000313" key="8">
    <source>
        <dbReference type="RefSeq" id="XP_013417540.1"/>
    </source>
</evidence>
<dbReference type="Pfam" id="PF14560">
    <property type="entry name" value="Ubiquitin_2"/>
    <property type="match status" value="1"/>
</dbReference>
<evidence type="ECO:0000256" key="4">
    <source>
        <dbReference type="ARBA" id="ARBA00025779"/>
    </source>
</evidence>
<dbReference type="Gene3D" id="3.10.20.90">
    <property type="entry name" value="Phosphatidylinositol 3-kinase Catalytic Subunit, Chain A, domain 1"/>
    <property type="match status" value="1"/>
</dbReference>
<feature type="domain" description="CAP-Gly" evidence="6">
    <location>
        <begin position="187"/>
        <end position="229"/>
    </location>
</feature>
<dbReference type="Gene3D" id="2.30.30.190">
    <property type="entry name" value="CAP Gly-rich-like domain"/>
    <property type="match status" value="1"/>
</dbReference>
<dbReference type="InterPro" id="IPR000938">
    <property type="entry name" value="CAP-Gly_domain"/>
</dbReference>
<dbReference type="GO" id="GO:0035371">
    <property type="term" value="C:microtubule plus-end"/>
    <property type="evidence" value="ECO:0007669"/>
    <property type="project" value="TreeGrafter"/>
</dbReference>
<dbReference type="InParanoid" id="A0A1S3K4I3"/>
<dbReference type="Proteomes" id="UP000085678">
    <property type="component" value="Unplaced"/>
</dbReference>
<dbReference type="GO" id="GO:0007021">
    <property type="term" value="P:tubulin complex assembly"/>
    <property type="evidence" value="ECO:0007669"/>
    <property type="project" value="InterPro"/>
</dbReference>
<evidence type="ECO:0000256" key="3">
    <source>
        <dbReference type="ARBA" id="ARBA00023186"/>
    </source>
</evidence>
<dbReference type="SUPFAM" id="SSF54236">
    <property type="entry name" value="Ubiquitin-like"/>
    <property type="match status" value="1"/>
</dbReference>
<dbReference type="GeneID" id="106178767"/>
<comment type="subcellular location">
    <subcellularLocation>
        <location evidence="1">Cytoplasm</location>
    </subcellularLocation>
</comment>
<organism evidence="7 8">
    <name type="scientific">Lingula anatina</name>
    <name type="common">Brachiopod</name>
    <name type="synonym">Lingula unguis</name>
    <dbReference type="NCBI Taxonomy" id="7574"/>
    <lineage>
        <taxon>Eukaryota</taxon>
        <taxon>Metazoa</taxon>
        <taxon>Spiralia</taxon>
        <taxon>Lophotrochozoa</taxon>
        <taxon>Brachiopoda</taxon>
        <taxon>Linguliformea</taxon>
        <taxon>Lingulata</taxon>
        <taxon>Lingulida</taxon>
        <taxon>Linguloidea</taxon>
        <taxon>Lingulidae</taxon>
        <taxon>Lingula</taxon>
    </lineage>
</organism>
<dbReference type="PANTHER" id="PTHR18916:SF85">
    <property type="entry name" value="TUBULIN-FOLDING COFACTOR B"/>
    <property type="match status" value="1"/>
</dbReference>
<evidence type="ECO:0000256" key="2">
    <source>
        <dbReference type="ARBA" id="ARBA00022490"/>
    </source>
</evidence>
<dbReference type="PANTHER" id="PTHR18916">
    <property type="entry name" value="DYNACTIN 1-RELATED MICROTUBULE-BINDING"/>
    <property type="match status" value="1"/>
</dbReference>
<dbReference type="AlphaFoldDB" id="A0A1S3K4I3"/>
<dbReference type="RefSeq" id="XP_013417540.1">
    <property type="nucleotide sequence ID" value="XM_013562086.2"/>
</dbReference>
<dbReference type="GO" id="GO:0051010">
    <property type="term" value="F:microtubule plus-end binding"/>
    <property type="evidence" value="ECO:0007669"/>
    <property type="project" value="TreeGrafter"/>
</dbReference>
<sequence length="250" mass="28395">MSEQYSVVTQSVVNVTVSSNINSFGTERRFPKDIPIAELKMKLELLTGASSATMKLEAYDKDDKLVCAMDNDAAMLGSYPVDDGMRIHVKDTAHTVGEFEDVSKVEKFELTEEEYANRTDSVRAFKQRMKLGRFQDVDPEVAKKQEEEKKEKEKKEKEKADSMKVGDRCEVKLANQMAKRGIVQYVGTTDFKPGYWVGVQYDEPYGKHNGTVNGKQYFQCPDKYGAFVKPENVEVGDFPEEDLGFEDDEM</sequence>
<keyword evidence="7" id="KW-1185">Reference proteome</keyword>